<gene>
    <name evidence="1" type="ORF">IPOD504_LOCUS14087</name>
</gene>
<accession>A0ABN8IVT1</accession>
<dbReference type="Proteomes" id="UP000837857">
    <property type="component" value="Chromosome 5"/>
</dbReference>
<name>A0ABN8IVT1_9NEOP</name>
<sequence>MSGRSPLPLLSTCLKKRYQDLNCIYASALAEMGRGKAKYRKARMIRQHGTKRRRAPLKALSTGDAIVYALGGPSCYGHYAY</sequence>
<evidence type="ECO:0000313" key="2">
    <source>
        <dbReference type="Proteomes" id="UP000837857"/>
    </source>
</evidence>
<protein>
    <submittedName>
        <fullName evidence="1">Uncharacterized protein</fullName>
    </submittedName>
</protein>
<organism evidence="1 2">
    <name type="scientific">Iphiclides podalirius</name>
    <name type="common">scarce swallowtail</name>
    <dbReference type="NCBI Taxonomy" id="110791"/>
    <lineage>
        <taxon>Eukaryota</taxon>
        <taxon>Metazoa</taxon>
        <taxon>Ecdysozoa</taxon>
        <taxon>Arthropoda</taxon>
        <taxon>Hexapoda</taxon>
        <taxon>Insecta</taxon>
        <taxon>Pterygota</taxon>
        <taxon>Neoptera</taxon>
        <taxon>Endopterygota</taxon>
        <taxon>Lepidoptera</taxon>
        <taxon>Glossata</taxon>
        <taxon>Ditrysia</taxon>
        <taxon>Papilionoidea</taxon>
        <taxon>Papilionidae</taxon>
        <taxon>Papilioninae</taxon>
        <taxon>Iphiclides</taxon>
    </lineage>
</organism>
<evidence type="ECO:0000313" key="1">
    <source>
        <dbReference type="EMBL" id="CAH2068159.1"/>
    </source>
</evidence>
<dbReference type="EMBL" id="OW152817">
    <property type="protein sequence ID" value="CAH2068159.1"/>
    <property type="molecule type" value="Genomic_DNA"/>
</dbReference>
<reference evidence="1" key="1">
    <citation type="submission" date="2022-03" db="EMBL/GenBank/DDBJ databases">
        <authorList>
            <person name="Martin H S."/>
        </authorList>
    </citation>
    <scope>NUCLEOTIDE SEQUENCE</scope>
</reference>
<keyword evidence="2" id="KW-1185">Reference proteome</keyword>
<feature type="non-terminal residue" evidence="1">
    <location>
        <position position="1"/>
    </location>
</feature>
<proteinExistence type="predicted"/>